<evidence type="ECO:0000313" key="3">
    <source>
        <dbReference type="Proteomes" id="UP000198723"/>
    </source>
</evidence>
<name>A0A1C3Y3E8_9HYPH</name>
<dbReference type="EMBL" id="FMAJ01000005">
    <property type="protein sequence ID" value="SCB58930.1"/>
    <property type="molecule type" value="Genomic_DNA"/>
</dbReference>
<sequence length="336" mass="37101">MPAADVEVVHPVCKDLMMEATPVIDLPDIAESAGVLRKAVDEMNGPVVVVLDGGAFDDLPDALASEAISCRSLFLEGVPLDFRRAGPWMAEALSASMRSHVEWLDTHHNCAVYWSCPAGPDALYRHLRTLNEVMIPREDGEDRQQGGAQQQRYERVLFRHWDPNVLGAVLPILTRAQFARFLGPADSVVFNGPDYGGVRRARKADNMPDAAIGPLRLEPDQMERLKAAMLHSSRLRIARYLKKNTPPHFSGVDDDFVWGATLASERTADELKIRTERGRARWAYVMVVSDGKAADLPEVRSFIQEKGASPDTRVKELIGHTVDALRFGNVLNGAAS</sequence>
<protein>
    <recommendedName>
        <fullName evidence="1">DUF4123 domain-containing protein</fullName>
    </recommendedName>
</protein>
<evidence type="ECO:0000313" key="2">
    <source>
        <dbReference type="EMBL" id="SCB58930.1"/>
    </source>
</evidence>
<evidence type="ECO:0000259" key="1">
    <source>
        <dbReference type="Pfam" id="PF13503"/>
    </source>
</evidence>
<gene>
    <name evidence="2" type="ORF">GA0061105_105402</name>
</gene>
<accession>A0A1C3Y3E8</accession>
<dbReference type="InterPro" id="IPR025391">
    <property type="entry name" value="DUF4123"/>
</dbReference>
<feature type="domain" description="DUF4123" evidence="1">
    <location>
        <begin position="49"/>
        <end position="178"/>
    </location>
</feature>
<proteinExistence type="predicted"/>
<dbReference type="Proteomes" id="UP000198723">
    <property type="component" value="Unassembled WGS sequence"/>
</dbReference>
<dbReference type="Pfam" id="PF13503">
    <property type="entry name" value="DUF4123"/>
    <property type="match status" value="1"/>
</dbReference>
<reference evidence="2 3" key="1">
    <citation type="submission" date="2016-08" db="EMBL/GenBank/DDBJ databases">
        <authorList>
            <person name="Seilhamer J.J."/>
        </authorList>
    </citation>
    <scope>NUCLEOTIDE SEQUENCE [LARGE SCALE GENOMIC DNA]</scope>
    <source>
        <strain evidence="2 3">HBR26</strain>
    </source>
</reference>
<dbReference type="AlphaFoldDB" id="A0A1C3Y3E8"/>
<organism evidence="2 3">
    <name type="scientific">Rhizobium aethiopicum</name>
    <dbReference type="NCBI Taxonomy" id="1138170"/>
    <lineage>
        <taxon>Bacteria</taxon>
        <taxon>Pseudomonadati</taxon>
        <taxon>Pseudomonadota</taxon>
        <taxon>Alphaproteobacteria</taxon>
        <taxon>Hyphomicrobiales</taxon>
        <taxon>Rhizobiaceae</taxon>
        <taxon>Rhizobium/Agrobacterium group</taxon>
        <taxon>Rhizobium</taxon>
    </lineage>
</organism>
<dbReference type="STRING" id="1138170.GA0061105_105402"/>